<dbReference type="EMBL" id="KV441554">
    <property type="protein sequence ID" value="OAG03936.1"/>
    <property type="molecule type" value="Genomic_DNA"/>
</dbReference>
<dbReference type="RefSeq" id="XP_018034301.1">
    <property type="nucleotide sequence ID" value="XM_018178868.1"/>
</dbReference>
<accession>A0A177C979</accession>
<feature type="compositionally biased region" description="Basic residues" evidence="3">
    <location>
        <begin position="75"/>
        <end position="84"/>
    </location>
</feature>
<organism evidence="5 6">
    <name type="scientific">Paraphaeosphaeria sporulosa</name>
    <dbReference type="NCBI Taxonomy" id="1460663"/>
    <lineage>
        <taxon>Eukaryota</taxon>
        <taxon>Fungi</taxon>
        <taxon>Dikarya</taxon>
        <taxon>Ascomycota</taxon>
        <taxon>Pezizomycotina</taxon>
        <taxon>Dothideomycetes</taxon>
        <taxon>Pleosporomycetidae</taxon>
        <taxon>Pleosporales</taxon>
        <taxon>Massarineae</taxon>
        <taxon>Didymosphaeriaceae</taxon>
        <taxon>Paraphaeosphaeria</taxon>
    </lineage>
</organism>
<dbReference type="GeneID" id="28762354"/>
<dbReference type="AlphaFoldDB" id="A0A177C979"/>
<evidence type="ECO:0000259" key="4">
    <source>
        <dbReference type="PROSITE" id="PS51279"/>
    </source>
</evidence>
<dbReference type="InParanoid" id="A0A177C979"/>
<dbReference type="PANTHER" id="PTHR48407:SF1">
    <property type="entry name" value="CRANIOFACIAL DEVELOPMENT PROTEIN 1"/>
    <property type="match status" value="1"/>
</dbReference>
<dbReference type="Pfam" id="PF07572">
    <property type="entry name" value="BCNT"/>
    <property type="match status" value="1"/>
</dbReference>
<feature type="compositionally biased region" description="Acidic residues" evidence="3">
    <location>
        <begin position="1"/>
        <end position="12"/>
    </location>
</feature>
<dbReference type="Proteomes" id="UP000077069">
    <property type="component" value="Unassembled WGS sequence"/>
</dbReference>
<dbReference type="PANTHER" id="PTHR48407">
    <property type="entry name" value="CRANIOFACIAL DEVELOPMENT PROTEIN 1"/>
    <property type="match status" value="1"/>
</dbReference>
<feature type="compositionally biased region" description="Acidic residues" evidence="3">
    <location>
        <begin position="88"/>
        <end position="99"/>
    </location>
</feature>
<feature type="compositionally biased region" description="Basic and acidic residues" evidence="3">
    <location>
        <begin position="285"/>
        <end position="294"/>
    </location>
</feature>
<dbReference type="OrthoDB" id="445677at2759"/>
<feature type="domain" description="BCNT-C" evidence="4">
    <location>
        <begin position="275"/>
        <end position="356"/>
    </location>
</feature>
<dbReference type="FunCoup" id="A0A177C979">
    <property type="interactions" value="436"/>
</dbReference>
<evidence type="ECO:0000256" key="1">
    <source>
        <dbReference type="ARBA" id="ARBA00010465"/>
    </source>
</evidence>
<reference evidence="5 6" key="1">
    <citation type="submission" date="2016-05" db="EMBL/GenBank/DDBJ databases">
        <title>Comparative analysis of secretome profiles of manganese(II)-oxidizing ascomycete fungi.</title>
        <authorList>
            <consortium name="DOE Joint Genome Institute"/>
            <person name="Zeiner C.A."/>
            <person name="Purvine S.O."/>
            <person name="Zink E.M."/>
            <person name="Wu S."/>
            <person name="Pasa-Tolic L."/>
            <person name="Chaput D.L."/>
            <person name="Haridas S."/>
            <person name="Grigoriev I.V."/>
            <person name="Santelli C.M."/>
            <person name="Hansel C.M."/>
        </authorList>
    </citation>
    <scope>NUCLEOTIDE SEQUENCE [LARGE SCALE GENOMIC DNA]</scope>
    <source>
        <strain evidence="5 6">AP3s5-JAC2a</strain>
    </source>
</reference>
<evidence type="ECO:0000313" key="6">
    <source>
        <dbReference type="Proteomes" id="UP000077069"/>
    </source>
</evidence>
<feature type="compositionally biased region" description="Acidic residues" evidence="3">
    <location>
        <begin position="60"/>
        <end position="70"/>
    </location>
</feature>
<protein>
    <recommendedName>
        <fullName evidence="2">SWR1-complex protein 5</fullName>
    </recommendedName>
</protein>
<proteinExistence type="inferred from homology"/>
<dbReference type="InterPro" id="IPR011421">
    <property type="entry name" value="BCNT-C"/>
</dbReference>
<dbReference type="GO" id="GO:0000812">
    <property type="term" value="C:Swr1 complex"/>
    <property type="evidence" value="ECO:0007669"/>
    <property type="project" value="TreeGrafter"/>
</dbReference>
<evidence type="ECO:0000256" key="3">
    <source>
        <dbReference type="SAM" id="MobiDB-lite"/>
    </source>
</evidence>
<evidence type="ECO:0000313" key="5">
    <source>
        <dbReference type="EMBL" id="OAG03936.1"/>
    </source>
</evidence>
<dbReference type="PROSITE" id="PS51279">
    <property type="entry name" value="BCNT_C"/>
    <property type="match status" value="1"/>
</dbReference>
<feature type="region of interest" description="Disordered" evidence="3">
    <location>
        <begin position="215"/>
        <end position="294"/>
    </location>
</feature>
<dbReference type="InterPro" id="IPR027124">
    <property type="entry name" value="Swc5/CFDP1/2"/>
</dbReference>
<dbReference type="STRING" id="1460663.A0A177C979"/>
<gene>
    <name evidence="5" type="ORF">CC84DRAFT_1166081</name>
</gene>
<sequence length="356" mass="38929">MAPTDPVDDLSDAEANYHESSDDDFNPAAVPADEPSSSDDDDDAPAKPAKGRAKRKAVPDDELDSGDEVTIEAARRRKAKKRKGAKADEDELLLSDDGGDGGLIKTRAQRRVELKERKPLARTDGATVDVDALWTQMLAAPLRPIPPPTVQDADALSSDAGAVKPQAPQAAEEEEQVTVRKAYTFAGQRTEEEKQVPRSALEKFLSDGWKTADRAVEEGVSADKEAEPKEDGPKIRRPLRRPSRFDSNPTGYVRTLPPEHQLSWPRKAAIAASAKENIPPPDAPKAARPEKAQKLNVVDKSRLDWTGFVDKEGIAEELDTHGKTKEAYLGRMDFLAGVEARREEERKKMKTAATAS</sequence>
<feature type="compositionally biased region" description="Basic and acidic residues" evidence="3">
    <location>
        <begin position="215"/>
        <end position="234"/>
    </location>
</feature>
<feature type="region of interest" description="Disordered" evidence="3">
    <location>
        <begin position="1"/>
        <end position="103"/>
    </location>
</feature>
<keyword evidence="6" id="KW-1185">Reference proteome</keyword>
<comment type="similarity">
    <text evidence="1">Belongs to the SWC5 family.</text>
</comment>
<name>A0A177C979_9PLEO</name>
<feature type="region of interest" description="Disordered" evidence="3">
    <location>
        <begin position="144"/>
        <end position="177"/>
    </location>
</feature>
<evidence type="ECO:0000256" key="2">
    <source>
        <dbReference type="ARBA" id="ARBA00019138"/>
    </source>
</evidence>